<feature type="region of interest" description="Disordered" evidence="1">
    <location>
        <begin position="1"/>
        <end position="38"/>
    </location>
</feature>
<evidence type="ECO:0000313" key="3">
    <source>
        <dbReference type="Proteomes" id="UP000242519"/>
    </source>
</evidence>
<dbReference type="Proteomes" id="UP000242519">
    <property type="component" value="Unassembled WGS sequence"/>
</dbReference>
<evidence type="ECO:0000313" key="2">
    <source>
        <dbReference type="EMBL" id="OWP05635.1"/>
    </source>
</evidence>
<gene>
    <name evidence="2" type="ORF">B2J93_1684</name>
</gene>
<proteinExistence type="predicted"/>
<accession>A0A218ZED4</accession>
<comment type="caution">
    <text evidence="2">The sequence shown here is derived from an EMBL/GenBank/DDBJ whole genome shotgun (WGS) entry which is preliminary data.</text>
</comment>
<keyword evidence="3" id="KW-1185">Reference proteome</keyword>
<evidence type="ECO:0000256" key="1">
    <source>
        <dbReference type="SAM" id="MobiDB-lite"/>
    </source>
</evidence>
<dbReference type="InParanoid" id="A0A218ZED4"/>
<sequence length="132" mass="14066">MDERGLRVAAPAESQPPTNDSRMAHAPSPGRPSAAGPRSLWLPSLYIYTRSALSRTVVLAPCPSRASRQGRGLLKHGRTASANWGAPELLALFTAGSDLTQASDFSRRQKSRVVLRPGEVGQISTPCPTCTT</sequence>
<feature type="compositionally biased region" description="Low complexity" evidence="1">
    <location>
        <begin position="26"/>
        <end position="38"/>
    </location>
</feature>
<reference evidence="2 3" key="1">
    <citation type="submission" date="2017-04" db="EMBL/GenBank/DDBJ databases">
        <title>Draft genome sequence of Marssonina coronaria NL1: causal agent of apple blotch.</title>
        <authorList>
            <person name="Cheng Q."/>
        </authorList>
    </citation>
    <scope>NUCLEOTIDE SEQUENCE [LARGE SCALE GENOMIC DNA]</scope>
    <source>
        <strain evidence="2 3">NL1</strain>
    </source>
</reference>
<dbReference type="EMBL" id="MZNU01000061">
    <property type="protein sequence ID" value="OWP05635.1"/>
    <property type="molecule type" value="Genomic_DNA"/>
</dbReference>
<organism evidence="2 3">
    <name type="scientific">Diplocarpon coronariae</name>
    <dbReference type="NCBI Taxonomy" id="2795749"/>
    <lineage>
        <taxon>Eukaryota</taxon>
        <taxon>Fungi</taxon>
        <taxon>Dikarya</taxon>
        <taxon>Ascomycota</taxon>
        <taxon>Pezizomycotina</taxon>
        <taxon>Leotiomycetes</taxon>
        <taxon>Helotiales</taxon>
        <taxon>Drepanopezizaceae</taxon>
        <taxon>Diplocarpon</taxon>
    </lineage>
</organism>
<dbReference type="AlphaFoldDB" id="A0A218ZED4"/>
<name>A0A218ZED4_9HELO</name>
<protein>
    <submittedName>
        <fullName evidence="2">Uncharacterized protein</fullName>
    </submittedName>
</protein>